<dbReference type="AlphaFoldDB" id="A0A494YRC7"/>
<dbReference type="InterPro" id="IPR025555">
    <property type="entry name" value="YppG"/>
</dbReference>
<keyword evidence="2" id="KW-1185">Reference proteome</keyword>
<proteinExistence type="predicted"/>
<dbReference type="Proteomes" id="UP000281813">
    <property type="component" value="Unassembled WGS sequence"/>
</dbReference>
<organism evidence="1 2">
    <name type="scientific">Oceanobacillus bengalensis</name>
    <dbReference type="NCBI Taxonomy" id="1435466"/>
    <lineage>
        <taxon>Bacteria</taxon>
        <taxon>Bacillati</taxon>
        <taxon>Bacillota</taxon>
        <taxon>Bacilli</taxon>
        <taxon>Bacillales</taxon>
        <taxon>Bacillaceae</taxon>
        <taxon>Oceanobacillus</taxon>
    </lineage>
</organism>
<gene>
    <name evidence="1" type="ORF">D8M05_19275</name>
</gene>
<evidence type="ECO:0008006" key="3">
    <source>
        <dbReference type="Google" id="ProtNLM"/>
    </source>
</evidence>
<comment type="caution">
    <text evidence="1">The sequence shown here is derived from an EMBL/GenBank/DDBJ whole genome shotgun (WGS) entry which is preliminary data.</text>
</comment>
<dbReference type="OrthoDB" id="2456726at2"/>
<dbReference type="Pfam" id="PF14179">
    <property type="entry name" value="YppG"/>
    <property type="match status" value="1"/>
</dbReference>
<evidence type="ECO:0000313" key="1">
    <source>
        <dbReference type="EMBL" id="RKQ11821.1"/>
    </source>
</evidence>
<evidence type="ECO:0000313" key="2">
    <source>
        <dbReference type="Proteomes" id="UP000281813"/>
    </source>
</evidence>
<dbReference type="EMBL" id="RBZO01000054">
    <property type="protein sequence ID" value="RKQ11821.1"/>
    <property type="molecule type" value="Genomic_DNA"/>
</dbReference>
<sequence length="155" mass="18587">MQAIIFYNRYEYKEVLFMMQRNHYYQTPRPHPNYRSFMPYEYYGQAFHQDVPIQDYPSQFQQNPNQTPYDYFQKPEQPMNWPNNTPYDVEQPMGQEMNQQANMQQQPNLASQFQKDGGQLDFDKVLTTVGQLASTYHQVAPIIQQFNGFLKSFRA</sequence>
<reference evidence="1 2" key="1">
    <citation type="journal article" date="2015" name="Antonie Van Leeuwenhoek">
        <title>Oceanobacillus bengalensis sp. nov., a bacterium isolated from seawater of the Bay of Bengal.</title>
        <authorList>
            <person name="Yongchang O."/>
            <person name="Xiang W."/>
            <person name="Wang G."/>
        </authorList>
    </citation>
    <scope>NUCLEOTIDE SEQUENCE [LARGE SCALE GENOMIC DNA]</scope>
    <source>
        <strain evidence="1 2">MCCC 1K00260</strain>
    </source>
</reference>
<protein>
    <recommendedName>
        <fullName evidence="3">Spore coat protein</fullName>
    </recommendedName>
</protein>
<name>A0A494YRC7_9BACI</name>
<accession>A0A494YRC7</accession>